<gene>
    <name evidence="2" type="ORF">BDDG_13321</name>
</gene>
<feature type="domain" description="AAA+ ATPase" evidence="1">
    <location>
        <begin position="829"/>
        <end position="956"/>
    </location>
</feature>
<dbReference type="InterPro" id="IPR003959">
    <property type="entry name" value="ATPase_AAA_core"/>
</dbReference>
<name>A0A0J9ESA4_AJEDA</name>
<dbReference type="EMBL" id="GG749587">
    <property type="protein sequence ID" value="KMW69153.1"/>
    <property type="molecule type" value="Genomic_DNA"/>
</dbReference>
<dbReference type="PANTHER" id="PTHR46411:SF3">
    <property type="entry name" value="AAA+ ATPASE DOMAIN-CONTAINING PROTEIN"/>
    <property type="match status" value="1"/>
</dbReference>
<dbReference type="PANTHER" id="PTHR46411">
    <property type="entry name" value="FAMILY ATPASE, PUTATIVE-RELATED"/>
    <property type="match status" value="1"/>
</dbReference>
<dbReference type="AlphaFoldDB" id="A0A0J9ESA4"/>
<dbReference type="InterPro" id="IPR011009">
    <property type="entry name" value="Kinase-like_dom_sf"/>
</dbReference>
<protein>
    <recommendedName>
        <fullName evidence="1">AAA+ ATPase domain-containing protein</fullName>
    </recommendedName>
</protein>
<accession>A0A0J9ESA4</accession>
<dbReference type="InterPro" id="IPR027417">
    <property type="entry name" value="P-loop_NTPase"/>
</dbReference>
<dbReference type="GO" id="GO:0016887">
    <property type="term" value="F:ATP hydrolysis activity"/>
    <property type="evidence" value="ECO:0007669"/>
    <property type="project" value="InterPro"/>
</dbReference>
<dbReference type="CDD" id="cd19481">
    <property type="entry name" value="RecA-like_protease"/>
    <property type="match status" value="1"/>
</dbReference>
<evidence type="ECO:0000313" key="2">
    <source>
        <dbReference type="EMBL" id="KMW69153.1"/>
    </source>
</evidence>
<dbReference type="InterPro" id="IPR054289">
    <property type="entry name" value="DUF7025"/>
</dbReference>
<dbReference type="SUPFAM" id="SSF56112">
    <property type="entry name" value="Protein kinase-like (PK-like)"/>
    <property type="match status" value="1"/>
</dbReference>
<reference evidence="2" key="1">
    <citation type="submission" date="2010-03" db="EMBL/GenBank/DDBJ databases">
        <title>Annotation of Blastomyces dermatitidis strain ATCC 18188.</title>
        <authorList>
            <consortium name="The Broad Institute Genome Sequencing Platform"/>
            <consortium name="Broad Institute Genome Sequencing Center for Infectious Disease."/>
            <person name="Cuomo C."/>
            <person name="Klein B."/>
            <person name="Sullivan T."/>
            <person name="Heitman J."/>
            <person name="Young S."/>
            <person name="Zeng Q."/>
            <person name="Gargeya S."/>
            <person name="Alvarado L."/>
            <person name="Berlin A.M."/>
            <person name="Chapman S.B."/>
            <person name="Chen Z."/>
            <person name="Freedman E."/>
            <person name="Gellesch M."/>
            <person name="Goldberg J."/>
            <person name="Griggs A."/>
            <person name="Gujja S."/>
            <person name="Heilman E."/>
            <person name="Heiman D."/>
            <person name="Howarth C."/>
            <person name="Mehta T."/>
            <person name="Neiman D."/>
            <person name="Pearson M."/>
            <person name="Roberts A."/>
            <person name="Saif S."/>
            <person name="Shea T."/>
            <person name="Shenoy N."/>
            <person name="Sisk P."/>
            <person name="Stolte C."/>
            <person name="Sykes S."/>
            <person name="White J."/>
            <person name="Yandava C."/>
            <person name="Haas B."/>
            <person name="Nusbaum C."/>
            <person name="Birren B."/>
        </authorList>
    </citation>
    <scope>NUCLEOTIDE SEQUENCE</scope>
    <source>
        <strain evidence="2">ATCC 18188</strain>
    </source>
</reference>
<dbReference type="GO" id="GO:0005524">
    <property type="term" value="F:ATP binding"/>
    <property type="evidence" value="ECO:0007669"/>
    <property type="project" value="InterPro"/>
</dbReference>
<dbReference type="Pfam" id="PF22942">
    <property type="entry name" value="DUF7025"/>
    <property type="match status" value="1"/>
</dbReference>
<dbReference type="OrthoDB" id="4184427at2759"/>
<sequence length="969" mass="110884">MHAKTSHVSQPAPLPDLCSPQCVLNPNHFSDFMDTNAVIDLVHEVQGQLWVDKVNETHRTGRLCRWVSTFHPHNLPCQLDGTFHHGAFNAGMKMVFSDGTAWMIRFPRVGMVSDNYADEKVAMEVTALSLIRNKTTIPVPRVQAWGVAAGNPLGLGPFIMMDFINGVSLSDLLNNPNAERPTRLMREDINDSDIEIIYRQLVNYLLQLFKLDFDRIGSLPWPGVDAQSATLARPLTFKAHSILQNGGVNTFGDRRQGYTTTTEYFQYVVGQDWAQLVQQPNSTVGLYDAKNKYMAFQVLKALIPDLVNAKYDRCKFKLICDDLGLANLIVRSKKDLTVIGVVDLEWSYVGPAQLFGSAPWWLLQDRPVNSAWDCEDDKPPKIAARYFKCLKSFIRILEEEEEKIPGHEERELSSLVKWSQTSGAMWLHMLLSSGFNDYCSFPFTQLRRHFHTEWLKREEEFNNTEELEAFAVRKVSELEEYDEALEKREKDKALVDSGMMTKEEFVANTLTSESDSPAWSSSFVVNNEARNDKGLFQKVAATWLWSVFFWLEERPQAHVSPHCTFAKRSLQQLSTLKRKFLSCVQRIHRRGMSIISKFYELGCTYIDCDGRSLGKAGTHIMIEKFSGLRPIHMLPAFPLEYHPDQAGVRQKCIECGKKFCGLVRTHIRQCNGTAFFMHKGKPVQVKVNRRIGIDAAFFYEFNPNYYRPRVEISSSMRSDTNGNIWFDLGELEEEQHMKEKEKFRRTDSLNMTDDDYLICCPSVPGFSFAENDFYEFAFDDICDVKWSPGLLGNLTIPDKKKRTLMALARTRLEVVPSLPFDDFVAGKGRGLNVLLYGPPGVGKTLTAEAMSEYFEQPLHLIPAAQLVANPTKVEDNLTRIFQIAKRFDALLLLDEGDVFLGRRASINACKDATVTIFLCKLEYFQGIFFLTTNRETEFDEAVLSRIHLKIRYKKLSQPQQRDIWRHFIS</sequence>
<dbReference type="Pfam" id="PF00004">
    <property type="entry name" value="AAA"/>
    <property type="match status" value="1"/>
</dbReference>
<proteinExistence type="predicted"/>
<dbReference type="Proteomes" id="UP000007802">
    <property type="component" value="Unassembled WGS sequence"/>
</dbReference>
<evidence type="ECO:0000259" key="1">
    <source>
        <dbReference type="SMART" id="SM00382"/>
    </source>
</evidence>
<dbReference type="InterPro" id="IPR003593">
    <property type="entry name" value="AAA+_ATPase"/>
</dbReference>
<dbReference type="SMART" id="SM00382">
    <property type="entry name" value="AAA"/>
    <property type="match status" value="1"/>
</dbReference>
<organism evidence="2">
    <name type="scientific">Ajellomyces dermatitidis (strain ATCC 18188 / CBS 674.68)</name>
    <name type="common">Blastomyces dermatitidis</name>
    <dbReference type="NCBI Taxonomy" id="653446"/>
    <lineage>
        <taxon>Eukaryota</taxon>
        <taxon>Fungi</taxon>
        <taxon>Dikarya</taxon>
        <taxon>Ascomycota</taxon>
        <taxon>Pezizomycotina</taxon>
        <taxon>Eurotiomycetes</taxon>
        <taxon>Eurotiomycetidae</taxon>
        <taxon>Onygenales</taxon>
        <taxon>Ajellomycetaceae</taxon>
        <taxon>Blastomyces</taxon>
    </lineage>
</organism>
<dbReference type="SUPFAM" id="SSF52540">
    <property type="entry name" value="P-loop containing nucleoside triphosphate hydrolases"/>
    <property type="match status" value="1"/>
</dbReference>
<dbReference type="Gene3D" id="3.40.50.300">
    <property type="entry name" value="P-loop containing nucleotide triphosphate hydrolases"/>
    <property type="match status" value="1"/>
</dbReference>